<dbReference type="Pfam" id="PF05288">
    <property type="entry name" value="Pox_A3L"/>
    <property type="match status" value="1"/>
</dbReference>
<dbReference type="RefSeq" id="NP_073478.1">
    <property type="nucleotide sequence ID" value="NC_002642.1"/>
</dbReference>
<accession>Q9DHM0</accession>
<evidence type="ECO:0000313" key="2">
    <source>
        <dbReference type="Proteomes" id="UP000136581"/>
    </source>
</evidence>
<name>Q9DHM0_YLDV</name>
<gene>
    <name evidence="1" type="primary">93L</name>
</gene>
<organism evidence="1 2">
    <name type="scientific">Yaba-like disease virus</name>
    <name type="common">YLDV</name>
    <dbReference type="NCBI Taxonomy" id="132475"/>
    <lineage>
        <taxon>Viruses</taxon>
        <taxon>Varidnaviria</taxon>
        <taxon>Bamfordvirae</taxon>
        <taxon>Nucleocytoviricota</taxon>
        <taxon>Pokkesviricetes</taxon>
        <taxon>Chitovirales</taxon>
        <taxon>Poxviridae</taxon>
        <taxon>Chordopoxvirinae</taxon>
        <taxon>Yatapoxvirus</taxon>
        <taxon>Yatapoxvirus tanapox</taxon>
        <taxon>Tanapox virus</taxon>
    </lineage>
</organism>
<dbReference type="OrthoDB" id="22105at10239"/>
<dbReference type="InterPro" id="IPR007952">
    <property type="entry name" value="Poxvirus_A2.5L"/>
</dbReference>
<dbReference type="KEGG" id="vg:918716"/>
<organismHost>
    <name type="scientific">Homo sapiens</name>
    <name type="common">Human</name>
    <dbReference type="NCBI Taxonomy" id="9606"/>
</organismHost>
<dbReference type="GeneID" id="918716"/>
<protein>
    <submittedName>
        <fullName evidence="1">93L protein</fullName>
    </submittedName>
</protein>
<reference evidence="1 2" key="1">
    <citation type="journal article" date="2001" name="Virology">
        <title>The genome sequence of Yaba-like disease virus, a yatapoxvirus.</title>
        <authorList>
            <person name="Lee H.J."/>
            <person name="Essani K."/>
            <person name="Smith G.L."/>
        </authorList>
    </citation>
    <scope>NUCLEOTIDE SEQUENCE [LARGE SCALE GENOMIC DNA]</scope>
</reference>
<proteinExistence type="predicted"/>
<keyword evidence="2" id="KW-1185">Reference proteome</keyword>
<evidence type="ECO:0000313" key="1">
    <source>
        <dbReference type="EMBL" id="CAC21331.1"/>
    </source>
</evidence>
<dbReference type="Proteomes" id="UP000136581">
    <property type="component" value="Segment"/>
</dbReference>
<sequence length="75" mass="9146">MSWYSKYNIVLDKPKKCSKCFSNLFEYIIQDKETMKIMLESQPEKMQTLKKFLSTTRNKHFTYKILDEEVRRVLT</sequence>
<dbReference type="EMBL" id="AJ293568">
    <property type="protein sequence ID" value="CAC21331.1"/>
    <property type="molecule type" value="Genomic_DNA"/>
</dbReference>
<organismHost>
    <name type="scientific">Simiiformes</name>
    <dbReference type="NCBI Taxonomy" id="314293"/>
</organismHost>